<dbReference type="OrthoDB" id="9813231at2"/>
<organism evidence="2 3">
    <name type="scientific">Pontibacillus halophilus JSM 076056 = DSM 19796</name>
    <dbReference type="NCBI Taxonomy" id="1385510"/>
    <lineage>
        <taxon>Bacteria</taxon>
        <taxon>Bacillati</taxon>
        <taxon>Bacillota</taxon>
        <taxon>Bacilli</taxon>
        <taxon>Bacillales</taxon>
        <taxon>Bacillaceae</taxon>
        <taxon>Pontibacillus</taxon>
    </lineage>
</organism>
<dbReference type="SUPFAM" id="SSF159888">
    <property type="entry name" value="YdhG-like"/>
    <property type="match status" value="1"/>
</dbReference>
<evidence type="ECO:0000259" key="1">
    <source>
        <dbReference type="Pfam" id="PF08818"/>
    </source>
</evidence>
<accession>A0A0A5GFU3</accession>
<evidence type="ECO:0000313" key="2">
    <source>
        <dbReference type="EMBL" id="KGX92111.1"/>
    </source>
</evidence>
<proteinExistence type="predicted"/>
<dbReference type="AlphaFoldDB" id="A0A0A5GFU3"/>
<dbReference type="InterPro" id="IPR014922">
    <property type="entry name" value="YdhG-like"/>
</dbReference>
<reference evidence="2 3" key="1">
    <citation type="submission" date="2013-08" db="EMBL/GenBank/DDBJ databases">
        <authorList>
            <person name="Huang J."/>
            <person name="Wang G."/>
        </authorList>
    </citation>
    <scope>NUCLEOTIDE SEQUENCE [LARGE SCALE GENOMIC DNA]</scope>
    <source>
        <strain evidence="2 3">JSM 076056</strain>
    </source>
</reference>
<dbReference type="Gene3D" id="3.90.1150.200">
    <property type="match status" value="1"/>
</dbReference>
<sequence length="125" mass="14175">MQYDAGTPEDYLQQLEDDWRKEKLLFIRELILKEAPELQEGIQYKMLSFGDGTTTLFHLNAQKAYVSLYVGDINKINDSETLLEGLDVGKGCIRIKKSKNISETGLQPFIQKAIQAWKSGSDLSC</sequence>
<feature type="domain" description="YdhG-like" evidence="1">
    <location>
        <begin position="20"/>
        <end position="114"/>
    </location>
</feature>
<dbReference type="EMBL" id="AVPE01000007">
    <property type="protein sequence ID" value="KGX92111.1"/>
    <property type="molecule type" value="Genomic_DNA"/>
</dbReference>
<dbReference type="RefSeq" id="WP_026799459.1">
    <property type="nucleotide sequence ID" value="NZ_AULI01000002.1"/>
</dbReference>
<protein>
    <recommendedName>
        <fullName evidence="1">YdhG-like domain-containing protein</fullName>
    </recommendedName>
</protein>
<dbReference type="STRING" id="1385510.GCA_000425205_00684"/>
<name>A0A0A5GFU3_9BACI</name>
<dbReference type="Proteomes" id="UP000030528">
    <property type="component" value="Unassembled WGS sequence"/>
</dbReference>
<dbReference type="eggNOG" id="ENOG5030B3S">
    <property type="taxonomic scope" value="Bacteria"/>
</dbReference>
<evidence type="ECO:0000313" key="3">
    <source>
        <dbReference type="Proteomes" id="UP000030528"/>
    </source>
</evidence>
<keyword evidence="3" id="KW-1185">Reference proteome</keyword>
<gene>
    <name evidence="2" type="ORF">N781_17530</name>
</gene>
<comment type="caution">
    <text evidence="2">The sequence shown here is derived from an EMBL/GenBank/DDBJ whole genome shotgun (WGS) entry which is preliminary data.</text>
</comment>
<dbReference type="Pfam" id="PF08818">
    <property type="entry name" value="DUF1801"/>
    <property type="match status" value="1"/>
</dbReference>